<name>Q5ZY63_LEGPH</name>
<dbReference type="EMBL" id="AE017354">
    <property type="protein sequence ID" value="AAU26606.1"/>
    <property type="molecule type" value="Genomic_DNA"/>
</dbReference>
<dbReference type="HOGENOM" id="CLU_2155182_0_0_6"/>
<gene>
    <name evidence="2" type="ordered locus">lpg0509</name>
</gene>
<dbReference type="KEGG" id="lpn:lpg0509"/>
<evidence type="ECO:0000313" key="3">
    <source>
        <dbReference type="Proteomes" id="UP000000609"/>
    </source>
</evidence>
<dbReference type="AlphaFoldDB" id="Q5ZY63"/>
<dbReference type="STRING" id="272624.lpg0509"/>
<sequence length="111" mass="12970">MAHYLGLAHSNQLKISKIMLLQIVKTYLVVIIQFFFYCYQLGNIVIQMPEPCRVTTPLAMIVNRRSRRINSRTHDGFCHSRHPGYHYIIGQTNIRCKATCSTYNTIHSYLH</sequence>
<evidence type="ECO:0000256" key="1">
    <source>
        <dbReference type="SAM" id="Phobius"/>
    </source>
</evidence>
<keyword evidence="2" id="KW-0762">Sugar transport</keyword>
<organism evidence="2 3">
    <name type="scientific">Legionella pneumophila subsp. pneumophila (strain Philadelphia 1 / ATCC 33152 / DSM 7513)</name>
    <dbReference type="NCBI Taxonomy" id="272624"/>
    <lineage>
        <taxon>Bacteria</taxon>
        <taxon>Pseudomonadati</taxon>
        <taxon>Pseudomonadota</taxon>
        <taxon>Gammaproteobacteria</taxon>
        <taxon>Legionellales</taxon>
        <taxon>Legionellaceae</taxon>
        <taxon>Legionella</taxon>
    </lineage>
</organism>
<feature type="transmembrane region" description="Helical" evidence="1">
    <location>
        <begin position="20"/>
        <end position="39"/>
    </location>
</feature>
<proteinExistence type="predicted"/>
<dbReference type="PaxDb" id="272624-lpg0509"/>
<keyword evidence="1" id="KW-0472">Membrane</keyword>
<keyword evidence="1" id="KW-1133">Transmembrane helix</keyword>
<accession>Q5ZY63</accession>
<dbReference type="Proteomes" id="UP000000609">
    <property type="component" value="Chromosome"/>
</dbReference>
<evidence type="ECO:0000313" key="2">
    <source>
        <dbReference type="EMBL" id="AAU26606.1"/>
    </source>
</evidence>
<protein>
    <submittedName>
        <fullName evidence="2">Hypothetical sugar transporter family</fullName>
    </submittedName>
</protein>
<keyword evidence="1" id="KW-0812">Transmembrane</keyword>
<reference evidence="2 3" key="1">
    <citation type="journal article" date="2004" name="Science">
        <title>The genomic sequence of the accidental pathogen Legionella pneumophila.</title>
        <authorList>
            <person name="Chien M."/>
            <person name="Morozova I."/>
            <person name="Shi S."/>
            <person name="Sheng H."/>
            <person name="Chen J."/>
            <person name="Gomez S.M."/>
            <person name="Asamani G."/>
            <person name="Hill K."/>
            <person name="Nuara J."/>
            <person name="Feder M."/>
            <person name="Rineer J."/>
            <person name="Greenberg J.J."/>
            <person name="Steshenko V."/>
            <person name="Park S.H."/>
            <person name="Zhao B."/>
            <person name="Teplitskaya E."/>
            <person name="Edwards J.R."/>
            <person name="Pampou S."/>
            <person name="Georghiou A."/>
            <person name="Chou I.C."/>
            <person name="Iannuccilli W."/>
            <person name="Ulz M.E."/>
            <person name="Kim D.H."/>
            <person name="Geringer-Sameth A."/>
            <person name="Goldsberry C."/>
            <person name="Morozov P."/>
            <person name="Fischer S.G."/>
            <person name="Segal G."/>
            <person name="Qu X."/>
            <person name="Rzhetsky A."/>
            <person name="Zhang P."/>
            <person name="Cayanis E."/>
            <person name="De Jong P.J."/>
            <person name="Ju J."/>
            <person name="Kalachikov S."/>
            <person name="Shuman H.A."/>
            <person name="Russo J.J."/>
        </authorList>
    </citation>
    <scope>NUCLEOTIDE SEQUENCE [LARGE SCALE GENOMIC DNA]</scope>
    <source>
        <strain evidence="3">Philadelphia 1 / ATCC 33152 / DSM 7513</strain>
    </source>
</reference>
<keyword evidence="2" id="KW-0813">Transport</keyword>
<keyword evidence="3" id="KW-1185">Reference proteome</keyword>